<feature type="compositionally biased region" description="Low complexity" evidence="2">
    <location>
        <begin position="227"/>
        <end position="263"/>
    </location>
</feature>
<dbReference type="EMBL" id="JACEEZ010021206">
    <property type="protein sequence ID" value="KAG0713699.1"/>
    <property type="molecule type" value="Genomic_DNA"/>
</dbReference>
<gene>
    <name evidence="3" type="primary">spdl1</name>
    <name evidence="3" type="ORF">GWK47_001775</name>
</gene>
<evidence type="ECO:0000256" key="1">
    <source>
        <dbReference type="SAM" id="Coils"/>
    </source>
</evidence>
<feature type="region of interest" description="Disordered" evidence="2">
    <location>
        <begin position="227"/>
        <end position="421"/>
    </location>
</feature>
<reference evidence="3" key="1">
    <citation type="submission" date="2020-07" db="EMBL/GenBank/DDBJ databases">
        <title>The High-quality genome of the commercially important snow crab, Chionoecetes opilio.</title>
        <authorList>
            <person name="Jeong J.-H."/>
            <person name="Ryu S."/>
        </authorList>
    </citation>
    <scope>NUCLEOTIDE SEQUENCE</scope>
    <source>
        <strain evidence="3">MADBK_172401_WGS</strain>
        <tissue evidence="3">Digestive gland</tissue>
    </source>
</reference>
<feature type="compositionally biased region" description="Low complexity" evidence="2">
    <location>
        <begin position="275"/>
        <end position="294"/>
    </location>
</feature>
<feature type="coiled-coil region" evidence="1">
    <location>
        <begin position="26"/>
        <end position="53"/>
    </location>
</feature>
<proteinExistence type="predicted"/>
<comment type="caution">
    <text evidence="3">The sequence shown here is derived from an EMBL/GenBank/DDBJ whole genome shotgun (WGS) entry which is preliminary data.</text>
</comment>
<keyword evidence="4" id="KW-1185">Reference proteome</keyword>
<feature type="compositionally biased region" description="Polar residues" evidence="2">
    <location>
        <begin position="309"/>
        <end position="326"/>
    </location>
</feature>
<dbReference type="Proteomes" id="UP000770661">
    <property type="component" value="Unassembled WGS sequence"/>
</dbReference>
<protein>
    <submittedName>
        <fullName evidence="3">Protein Spindly</fullName>
    </submittedName>
</protein>
<evidence type="ECO:0000313" key="3">
    <source>
        <dbReference type="EMBL" id="KAG0713699.1"/>
    </source>
</evidence>
<evidence type="ECO:0000313" key="4">
    <source>
        <dbReference type="Proteomes" id="UP000770661"/>
    </source>
</evidence>
<keyword evidence="1" id="KW-0175">Coiled coil</keyword>
<accession>A0A8J4XX49</accession>
<feature type="compositionally biased region" description="Pro residues" evidence="2">
    <location>
        <begin position="264"/>
        <end position="274"/>
    </location>
</feature>
<dbReference type="OrthoDB" id="6349213at2759"/>
<feature type="compositionally biased region" description="Low complexity" evidence="2">
    <location>
        <begin position="337"/>
        <end position="365"/>
    </location>
</feature>
<name>A0A8J4XX49_CHIOP</name>
<dbReference type="AlphaFoldDB" id="A0A8J4XX49"/>
<sequence length="481" mass="54337">MMEMRMEIESLKLAETDPGRKGNSLFAEVEDQRQAMERQLINYKTNNNILKNQFDLKTQEAAKLKLQVASLLSLSSNRASMEYVSHVEESLASARAQLQTFAQRCRQLEEAQQTMAEASCHESPDEMDHAATQLFKNLYTESKKKQAELNQLLHQAQFDKVVLSDRILQLQRKLRQLETTVDASHGEVIRLRVKLDDLACKKGEKAGNDVKKVKLVLQKLPVFDAQQPTTPTTVLPEPTTPTTVLPEPTTVLPEPTTPPLSCQSPPPPPRPAKPTTPTTVLPEPTTPTTVLPEPSTHHETATHPETTAQHNPTTQQEVPQRTLQAQRNKRSQRNKSPQHTQKAQHTQTPQHTQKPQHTQTQQRTQKACHSRRSWWTQQQQHKQEVTEHTNTIRSSEGVALGNEENLPPLHPETRKKPKKTVQLTEVVTVHLSDGKVQETKIKQEDGLKKVERKHKPLRKLECPVTQVGGGGGEQIEECKTQ</sequence>
<organism evidence="3 4">
    <name type="scientific">Chionoecetes opilio</name>
    <name type="common">Atlantic snow crab</name>
    <name type="synonym">Cancer opilio</name>
    <dbReference type="NCBI Taxonomy" id="41210"/>
    <lineage>
        <taxon>Eukaryota</taxon>
        <taxon>Metazoa</taxon>
        <taxon>Ecdysozoa</taxon>
        <taxon>Arthropoda</taxon>
        <taxon>Crustacea</taxon>
        <taxon>Multicrustacea</taxon>
        <taxon>Malacostraca</taxon>
        <taxon>Eumalacostraca</taxon>
        <taxon>Eucarida</taxon>
        <taxon>Decapoda</taxon>
        <taxon>Pleocyemata</taxon>
        <taxon>Brachyura</taxon>
        <taxon>Eubrachyura</taxon>
        <taxon>Majoidea</taxon>
        <taxon>Majidae</taxon>
        <taxon>Chionoecetes</taxon>
    </lineage>
</organism>
<evidence type="ECO:0000256" key="2">
    <source>
        <dbReference type="SAM" id="MobiDB-lite"/>
    </source>
</evidence>
<feature type="coiled-coil region" evidence="1">
    <location>
        <begin position="160"/>
        <end position="187"/>
    </location>
</feature>